<evidence type="ECO:0000256" key="1">
    <source>
        <dbReference type="SAM" id="MobiDB-lite"/>
    </source>
</evidence>
<proteinExistence type="predicted"/>
<accession>A0A9D6L5T1</accession>
<name>A0A9D6L5T1_UNCEI</name>
<sequence>MSAARRATLAVTLALALALRVATARIVRADDPPDAPPPESPEGADYTIETADAPERSDVVIGLGASGRAGRAPTERRRVSFRGDGVSGSLRDGSDDPLAGGSIEAGARGGTFTIGRLAPRWGRGLLLGAAAEPWQRDASDRGARAPFRGRSGDGIMMRRGDPDGIEALVGRFAHRGVAGARGRFRAVALGALSDGRARHQGSLTLAHARGASELAFDTRGGWRAETMIERRLAADDTSRLRDWTVSLRARAGCDGFASLAEPARRGPSRAIAAGLDGTIRGARLRALAALWRFRPGVPGARAGLAVARPLAHHNVLALGIEEQRGSRRDPSPSASSAAAAQAASLRQGGWAEWRGGEGTVALGLRHERWGERAWLRGAVRAVTSARLETRGPAGLALAITHTVFAVKRGENLYLAESESDRVVLRALAGEGSRTRIEAHAPLAGGRVRATLNVADVTTRAGRPEWTLDWTRRVRASTRKGEAGARER</sequence>
<reference evidence="3" key="1">
    <citation type="submission" date="2020-07" db="EMBL/GenBank/DDBJ databases">
        <title>Huge and variable diversity of episymbiotic CPR bacteria and DPANN archaea in groundwater ecosystems.</title>
        <authorList>
            <person name="He C.Y."/>
            <person name="Keren R."/>
            <person name="Whittaker M."/>
            <person name="Farag I.F."/>
            <person name="Doudna J."/>
            <person name="Cate J.H.D."/>
            <person name="Banfield J.F."/>
        </authorList>
    </citation>
    <scope>NUCLEOTIDE SEQUENCE</scope>
    <source>
        <strain evidence="3">NC_groundwater_928_Pr1_S-0.2um_72_17</strain>
    </source>
</reference>
<comment type="caution">
    <text evidence="3">The sequence shown here is derived from an EMBL/GenBank/DDBJ whole genome shotgun (WGS) entry which is preliminary data.</text>
</comment>
<feature type="chain" id="PRO_5038953642" evidence="2">
    <location>
        <begin position="30"/>
        <end position="487"/>
    </location>
</feature>
<dbReference type="AlphaFoldDB" id="A0A9D6L5T1"/>
<feature type="region of interest" description="Disordered" evidence="1">
    <location>
        <begin position="137"/>
        <end position="158"/>
    </location>
</feature>
<evidence type="ECO:0000313" key="3">
    <source>
        <dbReference type="EMBL" id="MBI3539428.1"/>
    </source>
</evidence>
<dbReference type="EMBL" id="JACQAY010000122">
    <property type="protein sequence ID" value="MBI3539428.1"/>
    <property type="molecule type" value="Genomic_DNA"/>
</dbReference>
<evidence type="ECO:0000313" key="4">
    <source>
        <dbReference type="Proteomes" id="UP000807850"/>
    </source>
</evidence>
<evidence type="ECO:0000256" key="2">
    <source>
        <dbReference type="SAM" id="SignalP"/>
    </source>
</evidence>
<gene>
    <name evidence="3" type="ORF">HY076_04065</name>
</gene>
<feature type="region of interest" description="Disordered" evidence="1">
    <location>
        <begin position="66"/>
        <end position="100"/>
    </location>
</feature>
<protein>
    <submittedName>
        <fullName evidence="3">Uncharacterized protein</fullName>
    </submittedName>
</protein>
<dbReference type="Proteomes" id="UP000807850">
    <property type="component" value="Unassembled WGS sequence"/>
</dbReference>
<feature type="signal peptide" evidence="2">
    <location>
        <begin position="1"/>
        <end position="29"/>
    </location>
</feature>
<keyword evidence="2" id="KW-0732">Signal</keyword>
<organism evidence="3 4">
    <name type="scientific">Eiseniibacteriota bacterium</name>
    <dbReference type="NCBI Taxonomy" id="2212470"/>
    <lineage>
        <taxon>Bacteria</taxon>
        <taxon>Candidatus Eiseniibacteriota</taxon>
    </lineage>
</organism>